<dbReference type="SUPFAM" id="SSF46955">
    <property type="entry name" value="Putative DNA-binding domain"/>
    <property type="match status" value="2"/>
</dbReference>
<dbReference type="PROSITE" id="PS51483">
    <property type="entry name" value="B5"/>
    <property type="match status" value="1"/>
</dbReference>
<dbReference type="SUPFAM" id="SSF55681">
    <property type="entry name" value="Class II aaRS and biotin synthetases"/>
    <property type="match status" value="1"/>
</dbReference>
<dbReference type="RefSeq" id="YP_010134012.1">
    <property type="nucleotide sequence ID" value="NC_056791.1"/>
</dbReference>
<comment type="similarity">
    <text evidence="1 11">Belongs to the phenylalanyl-tRNA synthetase beta subunit family. Type 1 subfamily.</text>
</comment>
<evidence type="ECO:0000256" key="5">
    <source>
        <dbReference type="ARBA" id="ARBA00022741"/>
    </source>
</evidence>
<keyword evidence="8 11" id="KW-0648">Protein biosynthesis</keyword>
<feature type="binding site" evidence="11">
    <location>
        <position position="375"/>
    </location>
    <ligand>
        <name>Mg(2+)</name>
        <dbReference type="ChEBI" id="CHEBI:18420"/>
        <note>shared with alpha subunit</note>
    </ligand>
</feature>
<evidence type="ECO:0000256" key="3">
    <source>
        <dbReference type="ARBA" id="ARBA00022598"/>
    </source>
</evidence>
<feature type="binding site" evidence="11">
    <location>
        <position position="365"/>
    </location>
    <ligand>
        <name>Mg(2+)</name>
        <dbReference type="ChEBI" id="CHEBI:18420"/>
        <note>shared with alpha subunit</note>
    </ligand>
</feature>
<dbReference type="PANTHER" id="PTHR10947">
    <property type="entry name" value="PHENYLALANYL-TRNA SYNTHETASE BETA CHAIN AND LEUCINE-RICH REPEAT-CONTAINING PROTEIN 47"/>
    <property type="match status" value="1"/>
</dbReference>
<dbReference type="Pfam" id="PF03484">
    <property type="entry name" value="B5"/>
    <property type="match status" value="1"/>
</dbReference>
<gene>
    <name evidence="14" type="primary">syfB</name>
    <name evidence="11" type="synonym">pheT</name>
</gene>
<accession>A0A8F0WGT2</accession>
<sequence length="705" mass="80823">MQISLKWVNELVNIEDIELNDLINKLTLGGFEVEEILEIEINNQKIITLDISATANRSDSLSIQGLSLEIAALLNKSPKILNCSTRTFSWLQQIKKLSENSLITKECSGFISITVENLSNLLPPKWLKDKLTASGLTPENNLADFQNYIILETGYPFEFYDLEKIYLKSNQSELNLKLMTANDSEKFHANNGIEYNLNQSILVLKANDIPLSIAGIISSNDTNYSNNTNSLLIEGSIFNAGKIRQQSRTLGLRTTRSSRYEKSLKNTNLLESFYRLICLLRIENPNLICKLHTIAQSSQENIRTISLNYKNIKQVLGPITKTNNKYNYISPEIITNALERLQFQTHYDEQNQIWKVTVPPLRSDDIILEIDLIEEIGRIYGFNNFLTRLPNIKRIGIEDFHYQTRKKLISCFINLGLNELIQYSLVNKETHLINEIELINPLVKDYSNLRISLLPNLLKAIEENTKNGNPTLEGFEYGHIFSGDSLKNLKEKEYIAGVFGGVKIKSSWSEPSKLLDWFEAKGRIEQLFKKLNLVTYWKSDTSIKENNILHPYRTASIYIPNGKKLGIFGQVHPILAKSSGISNNLYLFEFDFELIQNQIQINKLSIYQNYSSYPKIIKDLSFIIQNDISFNNLQEILYLNGSKVLNDINLLDEYSGKSIPKNHTSLCVQFIFQSNKETLQNKKVESIIENLKLVLMTKFDAKIRV</sequence>
<dbReference type="CDD" id="cd00769">
    <property type="entry name" value="PheRS_beta_core"/>
    <property type="match status" value="1"/>
</dbReference>
<dbReference type="GO" id="GO:0003723">
    <property type="term" value="F:RNA binding"/>
    <property type="evidence" value="ECO:0007669"/>
    <property type="project" value="InterPro"/>
</dbReference>
<evidence type="ECO:0000256" key="6">
    <source>
        <dbReference type="ARBA" id="ARBA00022840"/>
    </source>
</evidence>
<feature type="binding site" evidence="11">
    <location>
        <position position="371"/>
    </location>
    <ligand>
        <name>Mg(2+)</name>
        <dbReference type="ChEBI" id="CHEBI:18420"/>
        <note>shared with alpha subunit</note>
    </ligand>
</feature>
<dbReference type="Gene3D" id="3.50.40.10">
    <property type="entry name" value="Phenylalanyl-trna Synthetase, Chain B, domain 3"/>
    <property type="match status" value="1"/>
</dbReference>
<dbReference type="EMBL" id="MT383642">
    <property type="protein sequence ID" value="QWM93501.1"/>
    <property type="molecule type" value="Genomic_DNA"/>
</dbReference>
<organism evidence="14">
    <name type="scientific">Tryblionella apiculata</name>
    <dbReference type="NCBI Taxonomy" id="1003145"/>
    <lineage>
        <taxon>Eukaryota</taxon>
        <taxon>Sar</taxon>
        <taxon>Stramenopiles</taxon>
        <taxon>Ochrophyta</taxon>
        <taxon>Bacillariophyta</taxon>
        <taxon>Bacillariophyceae</taxon>
        <taxon>Bacillariophycidae</taxon>
        <taxon>Bacillariales</taxon>
        <taxon>Bacillariaceae</taxon>
        <taxon>Tryblionella</taxon>
    </lineage>
</organism>
<evidence type="ECO:0000259" key="12">
    <source>
        <dbReference type="PROSITE" id="PS51447"/>
    </source>
</evidence>
<dbReference type="Gene3D" id="3.30.930.10">
    <property type="entry name" value="Bira Bifunctional Protein, Domain 2"/>
    <property type="match status" value="1"/>
</dbReference>
<dbReference type="Pfam" id="PF17759">
    <property type="entry name" value="tRNA_synthFbeta"/>
    <property type="match status" value="1"/>
</dbReference>
<dbReference type="SMART" id="SM00874">
    <property type="entry name" value="B5"/>
    <property type="match status" value="1"/>
</dbReference>
<evidence type="ECO:0000256" key="9">
    <source>
        <dbReference type="ARBA" id="ARBA00023146"/>
    </source>
</evidence>
<protein>
    <recommendedName>
        <fullName evidence="11">Phenylalanine--tRNA ligase beta subunit, chloroplastic</fullName>
        <ecNumber evidence="11">6.1.1.20</ecNumber>
    </recommendedName>
    <alternativeName>
        <fullName evidence="11">Phenylalanyl-tRNA synthetase beta subunit</fullName>
        <shortName evidence="11">PheRS</shortName>
    </alternativeName>
</protein>
<comment type="subunit">
    <text evidence="2 11">Tetramer of two alpha and two beta subunits.</text>
</comment>
<dbReference type="GO" id="GO:0006432">
    <property type="term" value="P:phenylalanyl-tRNA aminoacylation"/>
    <property type="evidence" value="ECO:0007669"/>
    <property type="project" value="UniProtKB-UniRule"/>
</dbReference>
<keyword evidence="4 11" id="KW-0479">Metal-binding</keyword>
<dbReference type="PANTHER" id="PTHR10947:SF0">
    <property type="entry name" value="PHENYLALANINE--TRNA LIGASE BETA SUBUNIT"/>
    <property type="match status" value="1"/>
</dbReference>
<dbReference type="Pfam" id="PF03483">
    <property type="entry name" value="B3_4"/>
    <property type="match status" value="1"/>
</dbReference>
<reference evidence="14" key="1">
    <citation type="journal article" date="2021" name="Ecol Indic">
        <title>Morphological and molecular identification reveals that waters from an isolated oasis in Tamanrasset (extreme South of Algerian Sahara) are colonized by opportunistic and pollution-tolerant diatom species.</title>
        <authorList>
            <person name="Gastineau R."/>
            <person name="Hamedi C."/>
            <person name="Baba Hamed M.B."/>
            <person name="Abi-Ayad S.-M.E.-A."/>
            <person name="Bak M."/>
            <person name="Lemieux C."/>
            <person name="Turmel M."/>
            <person name="Dobosz S."/>
            <person name="Wrobel R.J."/>
            <person name="Kierzek A."/>
            <person name="Lange-Bertalot H."/>
            <person name="Witkowski A."/>
        </authorList>
    </citation>
    <scope>NUCLEOTIDE SEQUENCE</scope>
    <source>
        <strain evidence="14">SZCZR1825</strain>
    </source>
</reference>
<geneLocation type="chloroplast" evidence="14"/>
<comment type="subcellular location">
    <subcellularLocation>
        <location evidence="11">Plastid</location>
        <location evidence="11">Chloroplast</location>
    </subcellularLocation>
</comment>
<keyword evidence="6 11" id="KW-0067">ATP-binding</keyword>
<dbReference type="PROSITE" id="PS51447">
    <property type="entry name" value="FDX_ACB"/>
    <property type="match status" value="1"/>
</dbReference>
<keyword evidence="5 11" id="KW-0547">Nucleotide-binding</keyword>
<dbReference type="InterPro" id="IPR009061">
    <property type="entry name" value="DNA-bd_dom_put_sf"/>
</dbReference>
<feature type="domain" description="B5" evidence="13">
    <location>
        <begin position="300"/>
        <end position="387"/>
    </location>
</feature>
<dbReference type="GO" id="GO:0005524">
    <property type="term" value="F:ATP binding"/>
    <property type="evidence" value="ECO:0007669"/>
    <property type="project" value="UniProtKB-UniRule"/>
</dbReference>
<feature type="domain" description="FDX-ACB" evidence="12">
    <location>
        <begin position="611"/>
        <end position="704"/>
    </location>
</feature>
<dbReference type="NCBIfam" id="TIGR00472">
    <property type="entry name" value="pheT_bact"/>
    <property type="match status" value="1"/>
</dbReference>
<comment type="catalytic activity">
    <reaction evidence="10 11">
        <text>tRNA(Phe) + L-phenylalanine + ATP = L-phenylalanyl-tRNA(Phe) + AMP + diphosphate + H(+)</text>
        <dbReference type="Rhea" id="RHEA:19413"/>
        <dbReference type="Rhea" id="RHEA-COMP:9668"/>
        <dbReference type="Rhea" id="RHEA-COMP:9699"/>
        <dbReference type="ChEBI" id="CHEBI:15378"/>
        <dbReference type="ChEBI" id="CHEBI:30616"/>
        <dbReference type="ChEBI" id="CHEBI:33019"/>
        <dbReference type="ChEBI" id="CHEBI:58095"/>
        <dbReference type="ChEBI" id="CHEBI:78442"/>
        <dbReference type="ChEBI" id="CHEBI:78531"/>
        <dbReference type="ChEBI" id="CHEBI:456215"/>
        <dbReference type="EC" id="6.1.1.20"/>
    </reaction>
</comment>
<evidence type="ECO:0000256" key="1">
    <source>
        <dbReference type="ARBA" id="ARBA00008653"/>
    </source>
</evidence>
<evidence type="ECO:0000256" key="2">
    <source>
        <dbReference type="ARBA" id="ARBA00011209"/>
    </source>
</evidence>
<dbReference type="AlphaFoldDB" id="A0A8F0WGT2"/>
<evidence type="ECO:0000256" key="11">
    <source>
        <dbReference type="HAMAP-Rule" id="MF_00283"/>
    </source>
</evidence>
<dbReference type="GeneID" id="67123674"/>
<dbReference type="SMART" id="SM00873">
    <property type="entry name" value="B3_4"/>
    <property type="match status" value="1"/>
</dbReference>
<dbReference type="InterPro" id="IPR005121">
    <property type="entry name" value="Fdx_antiC-bd"/>
</dbReference>
<dbReference type="GO" id="GO:0009328">
    <property type="term" value="C:phenylalanine-tRNA ligase complex"/>
    <property type="evidence" value="ECO:0007669"/>
    <property type="project" value="TreeGrafter"/>
</dbReference>
<dbReference type="EC" id="6.1.1.20" evidence="11"/>
<evidence type="ECO:0000313" key="14">
    <source>
        <dbReference type="EMBL" id="QWM93501.1"/>
    </source>
</evidence>
<comment type="cofactor">
    <cofactor evidence="11">
        <name>Mg(2+)</name>
        <dbReference type="ChEBI" id="CHEBI:18420"/>
    </cofactor>
    <text evidence="11">Binds 2 magnesium ions per tetramer.</text>
</comment>
<dbReference type="InterPro" id="IPR045864">
    <property type="entry name" value="aa-tRNA-synth_II/BPL/LPL"/>
</dbReference>
<evidence type="ECO:0000259" key="13">
    <source>
        <dbReference type="PROSITE" id="PS51483"/>
    </source>
</evidence>
<name>A0A8F0WGT2_9STRA</name>
<keyword evidence="7 11" id="KW-0460">Magnesium</keyword>
<dbReference type="SUPFAM" id="SSF54991">
    <property type="entry name" value="Anticodon-binding domain of PheRS"/>
    <property type="match status" value="1"/>
</dbReference>
<dbReference type="Pfam" id="PF03147">
    <property type="entry name" value="FDX-ACB"/>
    <property type="match status" value="1"/>
</dbReference>
<keyword evidence="3 11" id="KW-0436">Ligase</keyword>
<feature type="binding site" evidence="11">
    <location>
        <position position="374"/>
    </location>
    <ligand>
        <name>Mg(2+)</name>
        <dbReference type="ChEBI" id="CHEBI:18420"/>
        <note>shared with alpha subunit</note>
    </ligand>
</feature>
<dbReference type="GO" id="GO:0000287">
    <property type="term" value="F:magnesium ion binding"/>
    <property type="evidence" value="ECO:0007669"/>
    <property type="project" value="UniProtKB-UniRule"/>
</dbReference>
<dbReference type="InterPro" id="IPR036690">
    <property type="entry name" value="Fdx_antiC-bd_sf"/>
</dbReference>
<dbReference type="InterPro" id="IPR041616">
    <property type="entry name" value="PheRS_beta_core"/>
</dbReference>
<proteinExistence type="inferred from homology"/>
<dbReference type="InterPro" id="IPR045060">
    <property type="entry name" value="Phe-tRNA-ligase_IIc_bsu"/>
</dbReference>
<dbReference type="GO" id="GO:0009507">
    <property type="term" value="C:chloroplast"/>
    <property type="evidence" value="ECO:0007669"/>
    <property type="project" value="UniProtKB-SubCell"/>
</dbReference>
<dbReference type="InterPro" id="IPR005146">
    <property type="entry name" value="B3/B4_tRNA-bd"/>
</dbReference>
<dbReference type="Gene3D" id="3.30.56.10">
    <property type="match status" value="2"/>
</dbReference>
<dbReference type="GO" id="GO:0004826">
    <property type="term" value="F:phenylalanine-tRNA ligase activity"/>
    <property type="evidence" value="ECO:0007669"/>
    <property type="project" value="UniProtKB-UniRule"/>
</dbReference>
<keyword evidence="14" id="KW-0934">Plastid</keyword>
<evidence type="ECO:0000256" key="8">
    <source>
        <dbReference type="ARBA" id="ARBA00022917"/>
    </source>
</evidence>
<dbReference type="SMART" id="SM00896">
    <property type="entry name" value="FDX-ACB"/>
    <property type="match status" value="1"/>
</dbReference>
<evidence type="ECO:0000256" key="4">
    <source>
        <dbReference type="ARBA" id="ARBA00022723"/>
    </source>
</evidence>
<dbReference type="SUPFAM" id="SSF56037">
    <property type="entry name" value="PheT/TilS domain"/>
    <property type="match status" value="1"/>
</dbReference>
<dbReference type="InterPro" id="IPR004532">
    <property type="entry name" value="Phe-tRNA-ligase_IIc_bsu_bact"/>
</dbReference>
<dbReference type="Gene3D" id="3.30.70.380">
    <property type="entry name" value="Ferrodoxin-fold anticodon-binding domain"/>
    <property type="match status" value="1"/>
</dbReference>
<evidence type="ECO:0000256" key="7">
    <source>
        <dbReference type="ARBA" id="ARBA00022842"/>
    </source>
</evidence>
<evidence type="ECO:0000256" key="10">
    <source>
        <dbReference type="ARBA" id="ARBA00049255"/>
    </source>
</evidence>
<dbReference type="InterPro" id="IPR005147">
    <property type="entry name" value="tRNA_synthase_B5-dom"/>
</dbReference>
<dbReference type="HAMAP" id="MF_00283">
    <property type="entry name" value="Phe_tRNA_synth_beta1"/>
    <property type="match status" value="1"/>
</dbReference>
<keyword evidence="9 11" id="KW-0030">Aminoacyl-tRNA synthetase</keyword>
<keyword evidence="14" id="KW-0150">Chloroplast</keyword>
<dbReference type="InterPro" id="IPR020825">
    <property type="entry name" value="Phe-tRNA_synthase-like_B3/B4"/>
</dbReference>